<dbReference type="GeneID" id="59381654"/>
<dbReference type="VEuPathDB" id="FungiDB:PC9H_011836"/>
<gene>
    <name evidence="2" type="ORF">PC9H_011836</name>
</gene>
<dbReference type="RefSeq" id="XP_036627172.1">
    <property type="nucleotide sequence ID" value="XM_036781317.1"/>
</dbReference>
<comment type="caution">
    <text evidence="2">The sequence shown here is derived from an EMBL/GenBank/DDBJ whole genome shotgun (WGS) entry which is preliminary data.</text>
</comment>
<feature type="region of interest" description="Disordered" evidence="1">
    <location>
        <begin position="567"/>
        <end position="592"/>
    </location>
</feature>
<dbReference type="Proteomes" id="UP000623687">
    <property type="component" value="Unassembled WGS sequence"/>
</dbReference>
<dbReference type="EMBL" id="JACETU010000009">
    <property type="protein sequence ID" value="KAF7421314.1"/>
    <property type="molecule type" value="Genomic_DNA"/>
</dbReference>
<name>A0A8H6ZJJ5_PLEOS</name>
<proteinExistence type="predicted"/>
<accession>A0A8H6ZJJ5</accession>
<evidence type="ECO:0000313" key="2">
    <source>
        <dbReference type="EMBL" id="KAF7421314.1"/>
    </source>
</evidence>
<dbReference type="AlphaFoldDB" id="A0A8H6ZJJ5"/>
<dbReference type="OrthoDB" id="5382170at2759"/>
<evidence type="ECO:0000313" key="3">
    <source>
        <dbReference type="Proteomes" id="UP000623687"/>
    </source>
</evidence>
<organism evidence="2 3">
    <name type="scientific">Pleurotus ostreatus</name>
    <name type="common">Oyster mushroom</name>
    <name type="synonym">White-rot fungus</name>
    <dbReference type="NCBI Taxonomy" id="5322"/>
    <lineage>
        <taxon>Eukaryota</taxon>
        <taxon>Fungi</taxon>
        <taxon>Dikarya</taxon>
        <taxon>Basidiomycota</taxon>
        <taxon>Agaricomycotina</taxon>
        <taxon>Agaricomycetes</taxon>
        <taxon>Agaricomycetidae</taxon>
        <taxon>Agaricales</taxon>
        <taxon>Pleurotineae</taxon>
        <taxon>Pleurotaceae</taxon>
        <taxon>Pleurotus</taxon>
    </lineage>
</organism>
<reference evidence="2" key="1">
    <citation type="submission" date="2019-07" db="EMBL/GenBank/DDBJ databases">
        <authorList>
            <person name="Palmer J.M."/>
        </authorList>
    </citation>
    <scope>NUCLEOTIDE SEQUENCE</scope>
    <source>
        <strain evidence="2">PC9</strain>
    </source>
</reference>
<sequence>MVVASTALAALAANDWSQPCFDGECAYDLHEATGTSGIFKVHATPMGLTDITPAAGWVILECNPNVMSQEIRLVCETDHEDASLASGCNHVFDYHGPAHKVVRLPESCGNGPFARIVEMTVAEDQTIPAHAESKIRRRDGAAPRIHSLKIDDNFAAIDAELCGTVQFAFVGATSPGLDLNSAFTDFFWDDVGKWVGDAVHTVGQAISTAKDWVAKAGNWVGDRMHDVSDLVKNRTSFEIAPKVESQDISLRSDVQFSSEEAHGPICPGGTHAKVDVHFKSDGSLKVKAGIVSWLPSEVRSRTKLCFFIAFIPLVGVDGSVDAALKATVQINGGFKYEKKIIEGLGLPGFSVPGVFTIGPYFELAGRVQGHIALDLQTDIHLNYVFNDIEMWFPKEYGNHSKEGGVKTKDSNFGFQASAHLDAQGWLQATLAPQLHLGVWAAAGSVDASIYLEAAAYARASVHVEVSAKKREFLPPGRFLPAKPGHGGRVVSRKLNRRDVAFSGCAWLDLGVDLSGGATGKLGPLKADAILPIWSKNLQVLEKCWEAGRERSGKVALSKPTADLNKVDTNAQCSKEPSMSSPLTGNVKGQTLK</sequence>
<evidence type="ECO:0000256" key="1">
    <source>
        <dbReference type="SAM" id="MobiDB-lite"/>
    </source>
</evidence>
<protein>
    <submittedName>
        <fullName evidence="2">Uncharacterized protein</fullName>
    </submittedName>
</protein>
<keyword evidence="3" id="KW-1185">Reference proteome</keyword>